<dbReference type="GO" id="GO:0001228">
    <property type="term" value="F:DNA-binding transcription activator activity, RNA polymerase II-specific"/>
    <property type="evidence" value="ECO:0007669"/>
    <property type="project" value="TreeGrafter"/>
</dbReference>
<protein>
    <recommendedName>
        <fullName evidence="5">BZIP domain-containing protein</fullName>
    </recommendedName>
</protein>
<dbReference type="SUPFAM" id="SSF57959">
    <property type="entry name" value="Leucine zipper domain"/>
    <property type="match status" value="1"/>
</dbReference>
<evidence type="ECO:0000256" key="2">
    <source>
        <dbReference type="ARBA" id="ARBA00023242"/>
    </source>
</evidence>
<reference evidence="6" key="1">
    <citation type="submission" date="2023-06" db="EMBL/GenBank/DDBJ databases">
        <authorList>
            <person name="Noh H."/>
        </authorList>
    </citation>
    <scope>NUCLEOTIDE SEQUENCE</scope>
    <source>
        <strain evidence="6">DUCC20226</strain>
    </source>
</reference>
<dbReference type="Proteomes" id="UP001265746">
    <property type="component" value="Unassembled WGS sequence"/>
</dbReference>
<gene>
    <name evidence="6" type="ORF">N8I77_009769</name>
</gene>
<keyword evidence="3" id="KW-0175">Coiled coil</keyword>
<proteinExistence type="predicted"/>
<dbReference type="InterPro" id="IPR018287">
    <property type="entry name" value="Hap4_TF_heteromerisation"/>
</dbReference>
<feature type="coiled-coil region" evidence="3">
    <location>
        <begin position="139"/>
        <end position="198"/>
    </location>
</feature>
<comment type="caution">
    <text evidence="6">The sequence shown here is derived from an EMBL/GenBank/DDBJ whole genome shotgun (WGS) entry which is preliminary data.</text>
</comment>
<feature type="region of interest" description="Disordered" evidence="4">
    <location>
        <begin position="214"/>
        <end position="311"/>
    </location>
</feature>
<evidence type="ECO:0000256" key="3">
    <source>
        <dbReference type="SAM" id="Coils"/>
    </source>
</evidence>
<dbReference type="InterPro" id="IPR004827">
    <property type="entry name" value="bZIP"/>
</dbReference>
<evidence type="ECO:0000256" key="4">
    <source>
        <dbReference type="SAM" id="MobiDB-lite"/>
    </source>
</evidence>
<feature type="region of interest" description="Disordered" evidence="4">
    <location>
        <begin position="41"/>
        <end position="74"/>
    </location>
</feature>
<evidence type="ECO:0000256" key="1">
    <source>
        <dbReference type="ARBA" id="ARBA00004123"/>
    </source>
</evidence>
<feature type="domain" description="BZIP" evidence="5">
    <location>
        <begin position="126"/>
        <end position="141"/>
    </location>
</feature>
<feature type="compositionally biased region" description="Low complexity" evidence="4">
    <location>
        <begin position="292"/>
        <end position="302"/>
    </location>
</feature>
<keyword evidence="2" id="KW-0539">Nucleus</keyword>
<feature type="region of interest" description="Disordered" evidence="4">
    <location>
        <begin position="357"/>
        <end position="472"/>
    </location>
</feature>
<comment type="subcellular location">
    <subcellularLocation>
        <location evidence="1">Nucleus</location>
    </subcellularLocation>
</comment>
<feature type="compositionally biased region" description="Polar residues" evidence="4">
    <location>
        <begin position="426"/>
        <end position="441"/>
    </location>
</feature>
<evidence type="ECO:0000313" key="7">
    <source>
        <dbReference type="Proteomes" id="UP001265746"/>
    </source>
</evidence>
<accession>A0AAD9W106</accession>
<feature type="compositionally biased region" description="Polar residues" evidence="4">
    <location>
        <begin position="267"/>
        <end position="276"/>
    </location>
</feature>
<feature type="compositionally biased region" description="Polar residues" evidence="4">
    <location>
        <begin position="359"/>
        <end position="380"/>
    </location>
</feature>
<keyword evidence="7" id="KW-1185">Reference proteome</keyword>
<name>A0AAD9W106_PHOAM</name>
<evidence type="ECO:0000313" key="6">
    <source>
        <dbReference type="EMBL" id="KAK2603303.1"/>
    </source>
</evidence>
<dbReference type="SMART" id="SM00338">
    <property type="entry name" value="BRLZ"/>
    <property type="match status" value="1"/>
</dbReference>
<dbReference type="PANTHER" id="PTHR40621:SF7">
    <property type="entry name" value="BZIP DOMAIN-CONTAINING PROTEIN"/>
    <property type="match status" value="1"/>
</dbReference>
<dbReference type="AlphaFoldDB" id="A0AAD9W106"/>
<dbReference type="EMBL" id="JAUJFL010000005">
    <property type="protein sequence ID" value="KAK2603303.1"/>
    <property type="molecule type" value="Genomic_DNA"/>
</dbReference>
<dbReference type="GO" id="GO:0000976">
    <property type="term" value="F:transcription cis-regulatory region binding"/>
    <property type="evidence" value="ECO:0007669"/>
    <property type="project" value="InterPro"/>
</dbReference>
<dbReference type="Pfam" id="PF10297">
    <property type="entry name" value="Hap4_Hap_bind"/>
    <property type="match status" value="1"/>
</dbReference>
<dbReference type="Gene3D" id="1.20.5.170">
    <property type="match status" value="1"/>
</dbReference>
<dbReference type="PANTHER" id="PTHR40621">
    <property type="entry name" value="TRANSCRIPTION FACTOR KAPC-RELATED"/>
    <property type="match status" value="1"/>
</dbReference>
<dbReference type="PROSITE" id="PS00036">
    <property type="entry name" value="BZIP_BASIC"/>
    <property type="match status" value="1"/>
</dbReference>
<dbReference type="InterPro" id="IPR046347">
    <property type="entry name" value="bZIP_sf"/>
</dbReference>
<sequence length="717" mass="74115">MAAVMSTKAPPVGLAPLKIGPAAGVGGAPGAGAAQARAGSISAGSMSPTNPIASAASTPTPTSAAPSPLSATTTTNLNKMSMASVISPMPGPPVAKAPISMTSKEWVIPPRPKPGRKPATDTPPTKRKAQNRAAQRAFRERRAARVGELEEQLDSEREEHEAAQAALQEKVHRLEMDSQALQSRCEVLENMLDKERVERAKEVEVLTRRLHEATQNQNQTHNHHHHPARQSLPSISSVSESQGTYAPQPLRYHRPSAPSRLSHLGRASTSGFTAKSTPAAGPQPHRPSTTNSFSISQIISPPDDIEQAPTSCGSCESDGRCACADEAMASMPVGCGNCTLGSRCQCLEEVLNGAADNHNPFQETGSRTNSVSHPQPTPSRTAKRTIRSISPSSTAPEEKRPRPSLSLAANETDFTAMFSRQPKRVSPSTNSTGPAQPTAASANAIGTPYSNAPSPYSLAPIDNQAADSPAPEDRCGFCEDGTYCVCAEAAKNAAAAASQPPANESVTLPPITSSAVFSVQQSRTPPPSEGDAIGYEILPDGSVKLPSLKGLSSRNKLNVDNSNAIAKPSTGGCGSGGPGTCAQCLADPKSGLFCRSLAASFKSKNGESSGGCCGGGGPGGGCCKDKVQNSNGGASVKLSCADAYKTLASHRNFSEAADDIGAWLPMLRAAPARPREPEVGGCSGGKAGGSSRTPIEVEAASIMGVLKGFDVRFGRGE</sequence>
<evidence type="ECO:0000259" key="5">
    <source>
        <dbReference type="PROSITE" id="PS00036"/>
    </source>
</evidence>
<feature type="region of interest" description="Disordered" evidence="4">
    <location>
        <begin position="105"/>
        <end position="135"/>
    </location>
</feature>
<dbReference type="GO" id="GO:0090575">
    <property type="term" value="C:RNA polymerase II transcription regulator complex"/>
    <property type="evidence" value="ECO:0007669"/>
    <property type="project" value="TreeGrafter"/>
</dbReference>
<dbReference type="InterPro" id="IPR050936">
    <property type="entry name" value="AP-1-like"/>
</dbReference>
<feature type="compositionally biased region" description="Polar residues" evidence="4">
    <location>
        <begin position="231"/>
        <end position="245"/>
    </location>
</feature>
<organism evidence="6 7">
    <name type="scientific">Phomopsis amygdali</name>
    <name type="common">Fusicoccum amygdali</name>
    <dbReference type="NCBI Taxonomy" id="1214568"/>
    <lineage>
        <taxon>Eukaryota</taxon>
        <taxon>Fungi</taxon>
        <taxon>Dikarya</taxon>
        <taxon>Ascomycota</taxon>
        <taxon>Pezizomycotina</taxon>
        <taxon>Sordariomycetes</taxon>
        <taxon>Sordariomycetidae</taxon>
        <taxon>Diaporthales</taxon>
        <taxon>Diaporthaceae</taxon>
        <taxon>Diaporthe</taxon>
    </lineage>
</organism>